<proteinExistence type="predicted"/>
<evidence type="ECO:0000313" key="1">
    <source>
        <dbReference type="EMBL" id="KLU26402.1"/>
    </source>
</evidence>
<keyword evidence="2" id="KW-1185">Reference proteome</keyword>
<dbReference type="Proteomes" id="UP000035963">
    <property type="component" value="Unassembled WGS sequence"/>
</dbReference>
<dbReference type="RefSeq" id="WP_047846415.1">
    <property type="nucleotide sequence ID" value="NZ_AEJF01000070.1"/>
</dbReference>
<dbReference type="PATRIC" id="fig|908627.4.peg.2144"/>
<dbReference type="AlphaFoldDB" id="A0A0J1D0W0"/>
<dbReference type="EMBL" id="AEJF01000070">
    <property type="protein sequence ID" value="KLU26402.1"/>
    <property type="molecule type" value="Genomic_DNA"/>
</dbReference>
<dbReference type="OrthoDB" id="981250at2"/>
<reference evidence="1 2" key="1">
    <citation type="journal article" date="2015" name="Genome Announc.">
        <title>Draft Genome Sequence of Burkholderia sp. Strain PML1(12), an Ectomycorrhizosphere-Inhabiting Bacterium with Effective Mineral-Weathering Ability.</title>
        <authorList>
            <person name="Uroz S."/>
            <person name="Oger P."/>
        </authorList>
    </citation>
    <scope>NUCLEOTIDE SEQUENCE [LARGE SCALE GENOMIC DNA]</scope>
    <source>
        <strain evidence="2">PML1(12)</strain>
    </source>
</reference>
<evidence type="ECO:0000313" key="2">
    <source>
        <dbReference type="Proteomes" id="UP000035963"/>
    </source>
</evidence>
<accession>A0A0J1D0W0</accession>
<gene>
    <name evidence="1" type="ORF">EOS_09690</name>
</gene>
<sequence length="125" mass="13872">MGYDVHITRKENWFDESGPQIDIEEWKALVESDSSMRLDGFASVDLKNGATLRVESEGLAVWVAYEKSGVGGNMAWFDFRKGNVVVKNPDGAILRKMWQLAQELGAKVQGDECELYGADGNVAAW</sequence>
<comment type="caution">
    <text evidence="1">The sequence shown here is derived from an EMBL/GenBank/DDBJ whole genome shotgun (WGS) entry which is preliminary data.</text>
</comment>
<protein>
    <submittedName>
        <fullName evidence="1">Uncharacterized protein</fullName>
    </submittedName>
</protein>
<organism evidence="1 2">
    <name type="scientific">Caballeronia mineralivorans PML1(12)</name>
    <dbReference type="NCBI Taxonomy" id="908627"/>
    <lineage>
        <taxon>Bacteria</taxon>
        <taxon>Pseudomonadati</taxon>
        <taxon>Pseudomonadota</taxon>
        <taxon>Betaproteobacteria</taxon>
        <taxon>Burkholderiales</taxon>
        <taxon>Burkholderiaceae</taxon>
        <taxon>Caballeronia</taxon>
    </lineage>
</organism>
<name>A0A0J1D0W0_9BURK</name>